<dbReference type="InterPro" id="IPR025736">
    <property type="entry name" value="PucR_C-HTH_dom"/>
</dbReference>
<name>A0ABW7UQ45_9ACTN</name>
<dbReference type="Pfam" id="PF13556">
    <property type="entry name" value="HTH_30"/>
    <property type="match status" value="1"/>
</dbReference>
<reference evidence="3 4" key="1">
    <citation type="submission" date="2024-10" db="EMBL/GenBank/DDBJ databases">
        <title>The Natural Products Discovery Center: Release of the First 8490 Sequenced Strains for Exploring Actinobacteria Biosynthetic Diversity.</title>
        <authorList>
            <person name="Kalkreuter E."/>
            <person name="Kautsar S.A."/>
            <person name="Yang D."/>
            <person name="Bader C.D."/>
            <person name="Teijaro C.N."/>
            <person name="Fluegel L."/>
            <person name="Davis C.M."/>
            <person name="Simpson J.R."/>
            <person name="Lauterbach L."/>
            <person name="Steele A.D."/>
            <person name="Gui C."/>
            <person name="Meng S."/>
            <person name="Li G."/>
            <person name="Viehrig K."/>
            <person name="Ye F."/>
            <person name="Su P."/>
            <person name="Kiefer A.F."/>
            <person name="Nichols A."/>
            <person name="Cepeda A.J."/>
            <person name="Yan W."/>
            <person name="Fan B."/>
            <person name="Jiang Y."/>
            <person name="Adhikari A."/>
            <person name="Zheng C.-J."/>
            <person name="Schuster L."/>
            <person name="Cowan T.M."/>
            <person name="Smanski M.J."/>
            <person name="Chevrette M.G."/>
            <person name="De Carvalho L.P.S."/>
            <person name="Shen B."/>
        </authorList>
    </citation>
    <scope>NUCLEOTIDE SEQUENCE [LARGE SCALE GENOMIC DNA]</scope>
    <source>
        <strain evidence="3 4">NPDC020327</strain>
    </source>
</reference>
<evidence type="ECO:0000313" key="4">
    <source>
        <dbReference type="Proteomes" id="UP001611548"/>
    </source>
</evidence>
<keyword evidence="4" id="KW-1185">Reference proteome</keyword>
<dbReference type="Pfam" id="PF07905">
    <property type="entry name" value="PucR"/>
    <property type="match status" value="1"/>
</dbReference>
<feature type="domain" description="Purine catabolism PurC-like" evidence="1">
    <location>
        <begin position="8"/>
        <end position="121"/>
    </location>
</feature>
<dbReference type="InterPro" id="IPR012914">
    <property type="entry name" value="PucR_dom"/>
</dbReference>
<dbReference type="EMBL" id="JBIRWE010000001">
    <property type="protein sequence ID" value="MFI1963492.1"/>
    <property type="molecule type" value="Genomic_DNA"/>
</dbReference>
<protein>
    <submittedName>
        <fullName evidence="3">PucR family transcriptional regulator</fullName>
    </submittedName>
</protein>
<feature type="domain" description="PucR C-terminal helix-turn-helix" evidence="2">
    <location>
        <begin position="437"/>
        <end position="494"/>
    </location>
</feature>
<evidence type="ECO:0000259" key="1">
    <source>
        <dbReference type="Pfam" id="PF07905"/>
    </source>
</evidence>
<dbReference type="InterPro" id="IPR042070">
    <property type="entry name" value="PucR_C-HTH_sf"/>
</dbReference>
<dbReference type="PANTHER" id="PTHR33744">
    <property type="entry name" value="CARBOHYDRATE DIACID REGULATOR"/>
    <property type="match status" value="1"/>
</dbReference>
<dbReference type="RefSeq" id="WP_398718030.1">
    <property type="nucleotide sequence ID" value="NZ_JBIRWE010000001.1"/>
</dbReference>
<gene>
    <name evidence="3" type="ORF">ACH429_05025</name>
</gene>
<accession>A0ABW7UQ45</accession>
<dbReference type="Proteomes" id="UP001611548">
    <property type="component" value="Unassembled WGS sequence"/>
</dbReference>
<sequence>MPISLRTLLQDRSLGLRLLVEGDDDPRPVRWVHSSDVDDPTPFLEPGVVLLTTWLVTLDAAATDAYVRRLREAQVTALGFGYDSTGRLDSCPPELISAARRHGLPLFEVPVETPFIAVMRVAAAAATASEYAQATAVHRAAQDLTRAAAVGHVPVLLRLSHSLQGWAALIDSQGDVVHAAPESAGPLVAPLSADLERLRENGPRSSVSVTVGGEHIVLYPLGLDQARGFLVAGRRAPWDPPALSLVDTAVSVLTIRLSRDRSQRLAERQAYSATLDLLLAGHDEDAQRIMTHLTSRLPSSPLRLHLLRAPAGADEELERACALAAARGREGHLAAERDGALAVLAQCDGQLETELPKVAARLKALLGSSAPHDRSELRRALSEAQAALDSARAPDRTIVNYETVSRGRILDLLEHDLVMEWARSVLQPVLAQGPQALAALSAFLRHGGVLQEAAAELDVHRNTLRNRLQRLQKGLEHDLSSPSDCAELLLAVQAWINAKPER</sequence>
<evidence type="ECO:0000259" key="2">
    <source>
        <dbReference type="Pfam" id="PF13556"/>
    </source>
</evidence>
<dbReference type="InterPro" id="IPR051448">
    <property type="entry name" value="CdaR-like_regulators"/>
</dbReference>
<comment type="caution">
    <text evidence="3">The sequence shown here is derived from an EMBL/GenBank/DDBJ whole genome shotgun (WGS) entry which is preliminary data.</text>
</comment>
<organism evidence="3 4">
    <name type="scientific">Streptomyces pathocidini</name>
    <dbReference type="NCBI Taxonomy" id="1650571"/>
    <lineage>
        <taxon>Bacteria</taxon>
        <taxon>Bacillati</taxon>
        <taxon>Actinomycetota</taxon>
        <taxon>Actinomycetes</taxon>
        <taxon>Kitasatosporales</taxon>
        <taxon>Streptomycetaceae</taxon>
        <taxon>Streptomyces</taxon>
    </lineage>
</organism>
<evidence type="ECO:0000313" key="3">
    <source>
        <dbReference type="EMBL" id="MFI1963492.1"/>
    </source>
</evidence>
<dbReference type="PANTHER" id="PTHR33744:SF1">
    <property type="entry name" value="DNA-BINDING TRANSCRIPTIONAL ACTIVATOR ADER"/>
    <property type="match status" value="1"/>
</dbReference>
<dbReference type="Gene3D" id="1.10.10.2840">
    <property type="entry name" value="PucR C-terminal helix-turn-helix domain"/>
    <property type="match status" value="1"/>
</dbReference>
<proteinExistence type="predicted"/>